<dbReference type="InterPro" id="IPR009057">
    <property type="entry name" value="Homeodomain-like_sf"/>
</dbReference>
<dbReference type="Proteomes" id="UP000307657">
    <property type="component" value="Unassembled WGS sequence"/>
</dbReference>
<sequence length="201" mass="23426">MREKIIHKSADLFLNYGFKSVTMDDIANALGISKKTIYQHFENKTKLVEATTLSMFSTIAYGIDCICALEKNPIEEIYDIKRFVSEHLKNEKSSPQFQLQKYYPKIFNTLKNKQFEVMYQCVKANLNRGMDIGIYRTTINVDFVTRIYFNCMLAIKDDNLFPSTTFSKNMLMENYLEYHLRGICTSKGLDILSKIIQKNQS</sequence>
<reference evidence="4 5" key="1">
    <citation type="submission" date="2019-04" db="EMBL/GenBank/DDBJ databases">
        <title>Lacinutrix sp. nov., isolated from marine water.</title>
        <authorList>
            <person name="Kim W."/>
        </authorList>
    </citation>
    <scope>NUCLEOTIDE SEQUENCE [LARGE SCALE GENOMIC DNA]</scope>
    <source>
        <strain evidence="4 5">CAU 1491</strain>
    </source>
</reference>
<dbReference type="EMBL" id="SUPL01000005">
    <property type="protein sequence ID" value="TJY34621.1"/>
    <property type="molecule type" value="Genomic_DNA"/>
</dbReference>
<protein>
    <submittedName>
        <fullName evidence="4">TetR/AcrR family transcriptional regulator</fullName>
    </submittedName>
</protein>
<evidence type="ECO:0000256" key="1">
    <source>
        <dbReference type="ARBA" id="ARBA00023125"/>
    </source>
</evidence>
<organism evidence="4 5">
    <name type="scientific">Pontimicrobium aquaticum</name>
    <dbReference type="NCBI Taxonomy" id="2565367"/>
    <lineage>
        <taxon>Bacteria</taxon>
        <taxon>Pseudomonadati</taxon>
        <taxon>Bacteroidota</taxon>
        <taxon>Flavobacteriia</taxon>
        <taxon>Flavobacteriales</taxon>
        <taxon>Flavobacteriaceae</taxon>
        <taxon>Pontimicrobium</taxon>
    </lineage>
</organism>
<dbReference type="InterPro" id="IPR050624">
    <property type="entry name" value="HTH-type_Tx_Regulator"/>
</dbReference>
<dbReference type="PRINTS" id="PR00455">
    <property type="entry name" value="HTHTETR"/>
</dbReference>
<dbReference type="PROSITE" id="PS50977">
    <property type="entry name" value="HTH_TETR_2"/>
    <property type="match status" value="1"/>
</dbReference>
<evidence type="ECO:0000313" key="4">
    <source>
        <dbReference type="EMBL" id="TJY34621.1"/>
    </source>
</evidence>
<dbReference type="RefSeq" id="WP_136843613.1">
    <property type="nucleotide sequence ID" value="NZ_SUPL01000005.1"/>
</dbReference>
<dbReference type="GO" id="GO:0003677">
    <property type="term" value="F:DNA binding"/>
    <property type="evidence" value="ECO:0007669"/>
    <property type="project" value="UniProtKB-UniRule"/>
</dbReference>
<dbReference type="OrthoDB" id="881297at2"/>
<evidence type="ECO:0000313" key="5">
    <source>
        <dbReference type="Proteomes" id="UP000307657"/>
    </source>
</evidence>
<accession>A0A4U0ESC7</accession>
<feature type="domain" description="HTH tetR-type" evidence="3">
    <location>
        <begin position="1"/>
        <end position="59"/>
    </location>
</feature>
<dbReference type="InterPro" id="IPR001647">
    <property type="entry name" value="HTH_TetR"/>
</dbReference>
<proteinExistence type="predicted"/>
<comment type="caution">
    <text evidence="4">The sequence shown here is derived from an EMBL/GenBank/DDBJ whole genome shotgun (WGS) entry which is preliminary data.</text>
</comment>
<evidence type="ECO:0000256" key="2">
    <source>
        <dbReference type="PROSITE-ProRule" id="PRU00335"/>
    </source>
</evidence>
<dbReference type="Gene3D" id="1.10.357.10">
    <property type="entry name" value="Tetracycline Repressor, domain 2"/>
    <property type="match status" value="1"/>
</dbReference>
<dbReference type="AlphaFoldDB" id="A0A4U0ESC7"/>
<feature type="DNA-binding region" description="H-T-H motif" evidence="2">
    <location>
        <begin position="22"/>
        <end position="41"/>
    </location>
</feature>
<keyword evidence="1 2" id="KW-0238">DNA-binding</keyword>
<dbReference type="PANTHER" id="PTHR43479">
    <property type="entry name" value="ACREF/ENVCD OPERON REPRESSOR-RELATED"/>
    <property type="match status" value="1"/>
</dbReference>
<dbReference type="PANTHER" id="PTHR43479:SF11">
    <property type="entry name" value="ACREF_ENVCD OPERON REPRESSOR-RELATED"/>
    <property type="match status" value="1"/>
</dbReference>
<keyword evidence="5" id="KW-1185">Reference proteome</keyword>
<dbReference type="Pfam" id="PF00440">
    <property type="entry name" value="TetR_N"/>
    <property type="match status" value="1"/>
</dbReference>
<name>A0A4U0ESC7_9FLAO</name>
<gene>
    <name evidence="4" type="ORF">E5167_09930</name>
</gene>
<dbReference type="SUPFAM" id="SSF46689">
    <property type="entry name" value="Homeodomain-like"/>
    <property type="match status" value="1"/>
</dbReference>
<evidence type="ECO:0000259" key="3">
    <source>
        <dbReference type="PROSITE" id="PS50977"/>
    </source>
</evidence>